<evidence type="ECO:0000256" key="1">
    <source>
        <dbReference type="SAM" id="MobiDB-lite"/>
    </source>
</evidence>
<accession>A0A2N5TVH8</accession>
<protein>
    <submittedName>
        <fullName evidence="2">Uncharacterized protein</fullName>
    </submittedName>
</protein>
<keyword evidence="3" id="KW-1185">Reference proteome</keyword>
<organism evidence="2 3">
    <name type="scientific">Puccinia coronata f. sp. avenae</name>
    <dbReference type="NCBI Taxonomy" id="200324"/>
    <lineage>
        <taxon>Eukaryota</taxon>
        <taxon>Fungi</taxon>
        <taxon>Dikarya</taxon>
        <taxon>Basidiomycota</taxon>
        <taxon>Pucciniomycotina</taxon>
        <taxon>Pucciniomycetes</taxon>
        <taxon>Pucciniales</taxon>
        <taxon>Pucciniaceae</taxon>
        <taxon>Puccinia</taxon>
    </lineage>
</organism>
<dbReference type="AlphaFoldDB" id="A0A2N5TVH8"/>
<dbReference type="EMBL" id="PGCJ01000410">
    <property type="protein sequence ID" value="PLW29448.1"/>
    <property type="molecule type" value="Genomic_DNA"/>
</dbReference>
<gene>
    <name evidence="2" type="ORF">PCANC_27373</name>
</gene>
<feature type="region of interest" description="Disordered" evidence="1">
    <location>
        <begin position="67"/>
        <end position="99"/>
    </location>
</feature>
<proteinExistence type="predicted"/>
<sequence length="203" mass="21797">MSICCNNSLPSNFRDKPEAIIQESNVQRCWVAAAAAELEAAANRRRAAAIVTRAKQRVQHWFDVARLPPLPKSPPRTTTAFPSPNLLRPPPSPPPNSSVVWSPVTAWSPSSPSLPPSPICMSGPLGTGATPAPQGFSLTTQSSHDHGSPSDQSCPPPPSHDDCIRFIMEAQHHSILQAQAEWVAATERLAQVEEASAAHISRL</sequence>
<name>A0A2N5TVH8_9BASI</name>
<reference evidence="2 3" key="1">
    <citation type="submission" date="2017-11" db="EMBL/GenBank/DDBJ databases">
        <title>De novo assembly and phasing of dikaryotic genomes from two isolates of Puccinia coronata f. sp. avenae, the causal agent of oat crown rust.</title>
        <authorList>
            <person name="Miller M.E."/>
            <person name="Zhang Y."/>
            <person name="Omidvar V."/>
            <person name="Sperschneider J."/>
            <person name="Schwessinger B."/>
            <person name="Raley C."/>
            <person name="Palmer J.M."/>
            <person name="Garnica D."/>
            <person name="Upadhyaya N."/>
            <person name="Rathjen J."/>
            <person name="Taylor J.M."/>
            <person name="Park R.F."/>
            <person name="Dodds P.N."/>
            <person name="Hirsch C.D."/>
            <person name="Kianian S.F."/>
            <person name="Figueroa M."/>
        </authorList>
    </citation>
    <scope>NUCLEOTIDE SEQUENCE [LARGE SCALE GENOMIC DNA]</scope>
    <source>
        <strain evidence="2">12NC29</strain>
    </source>
</reference>
<feature type="region of interest" description="Disordered" evidence="1">
    <location>
        <begin position="112"/>
        <end position="162"/>
    </location>
</feature>
<comment type="caution">
    <text evidence="2">The sequence shown here is derived from an EMBL/GenBank/DDBJ whole genome shotgun (WGS) entry which is preliminary data.</text>
</comment>
<evidence type="ECO:0000313" key="3">
    <source>
        <dbReference type="Proteomes" id="UP000235388"/>
    </source>
</evidence>
<evidence type="ECO:0000313" key="2">
    <source>
        <dbReference type="EMBL" id="PLW29448.1"/>
    </source>
</evidence>
<dbReference type="Proteomes" id="UP000235388">
    <property type="component" value="Unassembled WGS sequence"/>
</dbReference>
<feature type="compositionally biased region" description="Pro residues" evidence="1">
    <location>
        <begin position="87"/>
        <end position="96"/>
    </location>
</feature>